<dbReference type="RefSeq" id="WP_210159411.1">
    <property type="nucleotide sequence ID" value="NZ_JAFCNB010000027.1"/>
</dbReference>
<sequence length="58" mass="6537">MFLLPGESKVAERLELIERNLAVMCTYASQRGAGVWRLTNNGAEAYNAPARKRRRSGR</sequence>
<comment type="caution">
    <text evidence="1">The sequence shown here is derived from an EMBL/GenBank/DDBJ whole genome shotgun (WGS) entry which is preliminary data.</text>
</comment>
<organism evidence="1 2">
    <name type="scientific">Microbispora oryzae</name>
    <dbReference type="NCBI Taxonomy" id="2806554"/>
    <lineage>
        <taxon>Bacteria</taxon>
        <taxon>Bacillati</taxon>
        <taxon>Actinomycetota</taxon>
        <taxon>Actinomycetes</taxon>
        <taxon>Streptosporangiales</taxon>
        <taxon>Streptosporangiaceae</taxon>
        <taxon>Microbispora</taxon>
    </lineage>
</organism>
<evidence type="ECO:0000313" key="2">
    <source>
        <dbReference type="Proteomes" id="UP000674234"/>
    </source>
</evidence>
<evidence type="ECO:0000313" key="1">
    <source>
        <dbReference type="EMBL" id="MBP2708152.1"/>
    </source>
</evidence>
<accession>A0A940WQL9</accession>
<dbReference type="Proteomes" id="UP000674234">
    <property type="component" value="Unassembled WGS sequence"/>
</dbReference>
<name>A0A940WQL9_9ACTN</name>
<gene>
    <name evidence="1" type="ORF">JOL79_30675</name>
</gene>
<dbReference type="EMBL" id="JAFCNB010000027">
    <property type="protein sequence ID" value="MBP2708152.1"/>
    <property type="molecule type" value="Genomic_DNA"/>
</dbReference>
<reference evidence="1" key="1">
    <citation type="submission" date="2021-02" db="EMBL/GenBank/DDBJ databases">
        <title>Draft genome sequence of Microbispora sp. RL4-1S isolated from rice leaves in Thailand.</title>
        <authorList>
            <person name="Muangham S."/>
            <person name="Duangmal K."/>
        </authorList>
    </citation>
    <scope>NUCLEOTIDE SEQUENCE</scope>
    <source>
        <strain evidence="1">RL4-1S</strain>
    </source>
</reference>
<dbReference type="AlphaFoldDB" id="A0A940WQL9"/>
<keyword evidence="2" id="KW-1185">Reference proteome</keyword>
<protein>
    <submittedName>
        <fullName evidence="1">Uncharacterized protein</fullName>
    </submittedName>
</protein>
<proteinExistence type="predicted"/>